<dbReference type="OrthoDB" id="1404170at2"/>
<dbReference type="GO" id="GO:0016787">
    <property type="term" value="F:hydrolase activity"/>
    <property type="evidence" value="ECO:0007669"/>
    <property type="project" value="UniProtKB-KW"/>
</dbReference>
<dbReference type="PROSITE" id="PS51782">
    <property type="entry name" value="LYSM"/>
    <property type="match status" value="1"/>
</dbReference>
<dbReference type="InterPro" id="IPR018392">
    <property type="entry name" value="LysM"/>
</dbReference>
<sequence length="193" mass="20116">MARYRGRHRAPSTTGRTIARTALAGAVAGAPFIGMSTPAFAAPDSVWDRLAQCESGGRWNINTGNGYYGGLQFSLSTWRAFGGTGMPHQASREQQIAVAERVLAVQGWKAWPSCSKKIGASGVAEPNKRVVAKNISAAPAAPTSGNYVVQPGDTLAKIAAAKGIKGGWKAIVAKNPALAGAPDRIFPGMRITL</sequence>
<evidence type="ECO:0000313" key="5">
    <source>
        <dbReference type="EMBL" id="SHK35817.1"/>
    </source>
</evidence>
<dbReference type="Pfam" id="PF01476">
    <property type="entry name" value="LysM"/>
    <property type="match status" value="1"/>
</dbReference>
<dbReference type="STRING" id="1848.SAMN05443637_105151"/>
<protein>
    <submittedName>
        <fullName evidence="5">LysM domain-containing protein</fullName>
    </submittedName>
</protein>
<dbReference type="Gene3D" id="3.10.350.10">
    <property type="entry name" value="LysM domain"/>
    <property type="match status" value="1"/>
</dbReference>
<evidence type="ECO:0000256" key="1">
    <source>
        <dbReference type="ARBA" id="ARBA00010830"/>
    </source>
</evidence>
<evidence type="ECO:0000313" key="6">
    <source>
        <dbReference type="Proteomes" id="UP000184363"/>
    </source>
</evidence>
<dbReference type="AlphaFoldDB" id="A0A1M6RU63"/>
<dbReference type="SUPFAM" id="SSF53955">
    <property type="entry name" value="Lysozyme-like"/>
    <property type="match status" value="1"/>
</dbReference>
<dbReference type="InterPro" id="IPR036779">
    <property type="entry name" value="LysM_dom_sf"/>
</dbReference>
<keyword evidence="2" id="KW-0378">Hydrolase</keyword>
<evidence type="ECO:0000259" key="4">
    <source>
        <dbReference type="PROSITE" id="PS51782"/>
    </source>
</evidence>
<dbReference type="RefSeq" id="WP_073456474.1">
    <property type="nucleotide sequence ID" value="NZ_FRAP01000005.1"/>
</dbReference>
<dbReference type="SUPFAM" id="SSF54106">
    <property type="entry name" value="LysM domain"/>
    <property type="match status" value="1"/>
</dbReference>
<dbReference type="Pfam" id="PF06737">
    <property type="entry name" value="Transglycosylas"/>
    <property type="match status" value="1"/>
</dbReference>
<feature type="chain" id="PRO_5013019994" evidence="3">
    <location>
        <begin position="42"/>
        <end position="193"/>
    </location>
</feature>
<reference evidence="5 6" key="1">
    <citation type="submission" date="2016-11" db="EMBL/GenBank/DDBJ databases">
        <authorList>
            <person name="Jaros S."/>
            <person name="Januszkiewicz K."/>
            <person name="Wedrychowicz H."/>
        </authorList>
    </citation>
    <scope>NUCLEOTIDE SEQUENCE [LARGE SCALE GENOMIC DNA]</scope>
    <source>
        <strain evidence="5 6">DSM 43832</strain>
    </source>
</reference>
<feature type="signal peptide" evidence="3">
    <location>
        <begin position="1"/>
        <end position="41"/>
    </location>
</feature>
<organism evidence="5 6">
    <name type="scientific">Pseudonocardia thermophila</name>
    <dbReference type="NCBI Taxonomy" id="1848"/>
    <lineage>
        <taxon>Bacteria</taxon>
        <taxon>Bacillati</taxon>
        <taxon>Actinomycetota</taxon>
        <taxon>Actinomycetes</taxon>
        <taxon>Pseudonocardiales</taxon>
        <taxon>Pseudonocardiaceae</taxon>
        <taxon>Pseudonocardia</taxon>
    </lineage>
</organism>
<evidence type="ECO:0000256" key="3">
    <source>
        <dbReference type="SAM" id="SignalP"/>
    </source>
</evidence>
<accession>A0A1M6RU63</accession>
<gene>
    <name evidence="5" type="ORF">SAMN05443637_105151</name>
</gene>
<evidence type="ECO:0000256" key="2">
    <source>
        <dbReference type="ARBA" id="ARBA00022801"/>
    </source>
</evidence>
<dbReference type="Proteomes" id="UP000184363">
    <property type="component" value="Unassembled WGS sequence"/>
</dbReference>
<keyword evidence="3" id="KW-0732">Signal</keyword>
<dbReference type="InterPro" id="IPR023346">
    <property type="entry name" value="Lysozyme-like_dom_sf"/>
</dbReference>
<comment type="similarity">
    <text evidence="1">Belongs to the transglycosylase family. Rpf subfamily.</text>
</comment>
<keyword evidence="6" id="KW-1185">Reference proteome</keyword>
<name>A0A1M6RU63_PSETH</name>
<dbReference type="EMBL" id="FRAP01000005">
    <property type="protein sequence ID" value="SHK35817.1"/>
    <property type="molecule type" value="Genomic_DNA"/>
</dbReference>
<dbReference type="Gene3D" id="1.10.530.10">
    <property type="match status" value="1"/>
</dbReference>
<dbReference type="CDD" id="cd13925">
    <property type="entry name" value="RPF"/>
    <property type="match status" value="1"/>
</dbReference>
<dbReference type="CDD" id="cd00118">
    <property type="entry name" value="LysM"/>
    <property type="match status" value="1"/>
</dbReference>
<dbReference type="InterPro" id="IPR010618">
    <property type="entry name" value="RPF"/>
</dbReference>
<feature type="domain" description="LysM" evidence="4">
    <location>
        <begin position="145"/>
        <end position="193"/>
    </location>
</feature>
<proteinExistence type="inferred from homology"/>